<protein>
    <recommendedName>
        <fullName evidence="4">Energy-coupling factor transport system substrate-specific component</fullName>
    </recommendedName>
</protein>
<name>A0A1I3CB64_SELRU</name>
<feature type="transmembrane region" description="Helical" evidence="1">
    <location>
        <begin position="53"/>
        <end position="71"/>
    </location>
</feature>
<evidence type="ECO:0000256" key="1">
    <source>
        <dbReference type="SAM" id="Phobius"/>
    </source>
</evidence>
<proteinExistence type="predicted"/>
<dbReference type="AlphaFoldDB" id="A0A1I3CB64"/>
<keyword evidence="1" id="KW-0812">Transmembrane</keyword>
<feature type="transmembrane region" description="Helical" evidence="1">
    <location>
        <begin position="26"/>
        <end position="46"/>
    </location>
</feature>
<dbReference type="EMBL" id="FOQK01000003">
    <property type="protein sequence ID" value="SFH71758.1"/>
    <property type="molecule type" value="Genomic_DNA"/>
</dbReference>
<keyword evidence="1" id="KW-1133">Transmembrane helix</keyword>
<organism evidence="2 3">
    <name type="scientific">Selenomonas ruminantium</name>
    <dbReference type="NCBI Taxonomy" id="971"/>
    <lineage>
        <taxon>Bacteria</taxon>
        <taxon>Bacillati</taxon>
        <taxon>Bacillota</taxon>
        <taxon>Negativicutes</taxon>
        <taxon>Selenomonadales</taxon>
        <taxon>Selenomonadaceae</taxon>
        <taxon>Selenomonas</taxon>
    </lineage>
</organism>
<evidence type="ECO:0000313" key="2">
    <source>
        <dbReference type="EMBL" id="SFH71758.1"/>
    </source>
</evidence>
<feature type="transmembrane region" description="Helical" evidence="1">
    <location>
        <begin position="123"/>
        <end position="146"/>
    </location>
</feature>
<reference evidence="2 3" key="1">
    <citation type="submission" date="2016-10" db="EMBL/GenBank/DDBJ databases">
        <authorList>
            <person name="de Groot N.N."/>
        </authorList>
    </citation>
    <scope>NUCLEOTIDE SEQUENCE [LARGE SCALE GENOMIC DNA]</scope>
    <source>
        <strain evidence="2 3">Z108</strain>
    </source>
</reference>
<feature type="transmembrane region" description="Helical" evidence="1">
    <location>
        <begin position="91"/>
        <end position="111"/>
    </location>
</feature>
<accession>A0A1I3CB64</accession>
<keyword evidence="1" id="KW-0472">Membrane</keyword>
<evidence type="ECO:0000313" key="3">
    <source>
        <dbReference type="Proteomes" id="UP000183639"/>
    </source>
</evidence>
<gene>
    <name evidence="2" type="ORF">SAMN04487861_10328</name>
</gene>
<dbReference type="Proteomes" id="UP000183639">
    <property type="component" value="Unassembled WGS sequence"/>
</dbReference>
<evidence type="ECO:0008006" key="4">
    <source>
        <dbReference type="Google" id="ProtNLM"/>
    </source>
</evidence>
<sequence>MGRLCSLMLCYTEEIDGEGWILQNTWIRIALLLAIALLFQSIRLLMPMIPGPVNMFLIGSLLNAVMVLAAWQTGSRWAAVIGLLLPVGAFLQGQLPLVLMLPVVAAGNVIYMLGAAHWQHSRAVYLTPVIKAIVLYAGTVAVIRLVDLPPQVAAVLLFMMSWPQLVTGTLGIILARRILCRLP</sequence>
<feature type="transmembrane region" description="Helical" evidence="1">
    <location>
        <begin position="152"/>
        <end position="175"/>
    </location>
</feature>